<dbReference type="GO" id="GO:0009414">
    <property type="term" value="P:response to water deprivation"/>
    <property type="evidence" value="ECO:0007669"/>
    <property type="project" value="TreeGrafter"/>
</dbReference>
<comment type="similarity">
    <text evidence="1 2">Belongs to the plant dehydrin family.</text>
</comment>
<sequence length="197" mass="20574">MANHGERYGQEQGQGQQQRGTDAYGNPVGQTEQFGNIIHQTGGGTMDGCGTGGAAGTEAYGSAGTGMHGTGAHDQSQLRRSGNSSSSEDDGMGGRKKKGIKGKIKEKLPGVGGHKKEGEQAIYSPVGGGYAAGEEQHHGHEKKGMMEKIKRHNKEGEQATYSPAGGGYAAGDEQHHVQEKKGMMEKIKEKLPGGGRD</sequence>
<dbReference type="PANTHER" id="PTHR33346:SF42">
    <property type="entry name" value="DEHYDRIN XERO 1"/>
    <property type="match status" value="1"/>
</dbReference>
<dbReference type="InterPro" id="IPR000167">
    <property type="entry name" value="Dehydrin"/>
</dbReference>
<evidence type="ECO:0000313" key="4">
    <source>
        <dbReference type="EMBL" id="ABF48474.1"/>
    </source>
</evidence>
<dbReference type="GO" id="GO:0009631">
    <property type="term" value="P:cold acclimation"/>
    <property type="evidence" value="ECO:0007669"/>
    <property type="project" value="TreeGrafter"/>
</dbReference>
<protein>
    <submittedName>
        <fullName evidence="4">Dehydrin 1</fullName>
    </submittedName>
</protein>
<feature type="compositionally biased region" description="Basic and acidic residues" evidence="3">
    <location>
        <begin position="103"/>
        <end position="119"/>
    </location>
</feature>
<feature type="compositionally biased region" description="Basic and acidic residues" evidence="3">
    <location>
        <begin position="134"/>
        <end position="148"/>
    </location>
</feature>
<dbReference type="Pfam" id="PF00257">
    <property type="entry name" value="Dehydrin"/>
    <property type="match status" value="2"/>
</dbReference>
<feature type="compositionally biased region" description="Gly residues" evidence="3">
    <location>
        <begin position="41"/>
        <end position="55"/>
    </location>
</feature>
<name>Q1HGF7_PANGI</name>
<accession>Q1HGF7</accession>
<organism evidence="4">
    <name type="scientific">Panax ginseng</name>
    <name type="common">Korean ginseng</name>
    <dbReference type="NCBI Taxonomy" id="4054"/>
    <lineage>
        <taxon>Eukaryota</taxon>
        <taxon>Viridiplantae</taxon>
        <taxon>Streptophyta</taxon>
        <taxon>Embryophyta</taxon>
        <taxon>Tracheophyta</taxon>
        <taxon>Spermatophyta</taxon>
        <taxon>Magnoliopsida</taxon>
        <taxon>eudicotyledons</taxon>
        <taxon>Gunneridae</taxon>
        <taxon>Pentapetalae</taxon>
        <taxon>asterids</taxon>
        <taxon>campanulids</taxon>
        <taxon>Apiales</taxon>
        <taxon>Araliaceae</taxon>
        <taxon>Panax</taxon>
    </lineage>
</organism>
<evidence type="ECO:0000256" key="2">
    <source>
        <dbReference type="RuleBase" id="RU003995"/>
    </source>
</evidence>
<dbReference type="InterPro" id="IPR030513">
    <property type="entry name" value="Dehydrin_CS"/>
</dbReference>
<dbReference type="GO" id="GO:0005829">
    <property type="term" value="C:cytosol"/>
    <property type="evidence" value="ECO:0007669"/>
    <property type="project" value="TreeGrafter"/>
</dbReference>
<feature type="compositionally biased region" description="Low complexity" evidence="3">
    <location>
        <begin position="10"/>
        <end position="20"/>
    </location>
</feature>
<proteinExistence type="evidence at transcript level"/>
<reference evidence="4" key="1">
    <citation type="submission" date="2006-04" db="EMBL/GenBank/DDBJ databases">
        <title>Sequence variability and expression characteristics of ginseng dehydrin gene family.</title>
        <authorList>
            <person name="Ha Y.-I."/>
            <person name="Choi D.-W."/>
        </authorList>
    </citation>
    <scope>NUCLEOTIDE SEQUENCE</scope>
</reference>
<dbReference type="EMBL" id="DQ487106">
    <property type="protein sequence ID" value="ABF48474.1"/>
    <property type="molecule type" value="mRNA"/>
</dbReference>
<dbReference type="PROSITE" id="PS00823">
    <property type="entry name" value="DEHYDRIN_2"/>
    <property type="match status" value="1"/>
</dbReference>
<feature type="region of interest" description="Disordered" evidence="3">
    <location>
        <begin position="1"/>
        <end position="197"/>
    </location>
</feature>
<dbReference type="PANTHER" id="PTHR33346">
    <property type="entry name" value="DEHYDRIN XERO 2-RELATED"/>
    <property type="match status" value="1"/>
</dbReference>
<evidence type="ECO:0000256" key="1">
    <source>
        <dbReference type="ARBA" id="ARBA00008403"/>
    </source>
</evidence>
<dbReference type="AlphaFoldDB" id="Q1HGF7"/>
<evidence type="ECO:0000256" key="3">
    <source>
        <dbReference type="SAM" id="MobiDB-lite"/>
    </source>
</evidence>
<gene>
    <name evidence="4" type="primary">Dhn1</name>
</gene>
<dbReference type="GO" id="GO:0009737">
    <property type="term" value="P:response to abscisic acid"/>
    <property type="evidence" value="ECO:0007669"/>
    <property type="project" value="TreeGrafter"/>
</dbReference>
<feature type="compositionally biased region" description="Basic and acidic residues" evidence="3">
    <location>
        <begin position="172"/>
        <end position="197"/>
    </location>
</feature>